<proteinExistence type="predicted"/>
<comment type="caution">
    <text evidence="1">The sequence shown here is derived from an EMBL/GenBank/DDBJ whole genome shotgun (WGS) entry which is preliminary data.</text>
</comment>
<evidence type="ECO:0000313" key="1">
    <source>
        <dbReference type="EMBL" id="PTD08938.1"/>
    </source>
</evidence>
<sequence length="96" mass="10598">MCPYVRVGQYFASCGCETYHEFATAYGASTIVLSCAESEFTVDIIVKHDKITYVLYKISIALLVRPDTPQITKLAYVLMFDPVSLLSHAVSLLSGI</sequence>
<dbReference type="EMBL" id="PVEM01000004">
    <property type="protein sequence ID" value="PTD08938.1"/>
    <property type="molecule type" value="Genomic_DNA"/>
</dbReference>
<protein>
    <submittedName>
        <fullName evidence="1">Uncharacterized protein</fullName>
    </submittedName>
</protein>
<gene>
    <name evidence="1" type="ORF">FCULG_00011151</name>
</gene>
<reference evidence="1 2" key="1">
    <citation type="submission" date="2018-02" db="EMBL/GenBank/DDBJ databases">
        <title>Fusarium culmorum secondary metabolites in fungal-bacterial-plant interactions.</title>
        <authorList>
            <person name="Schmidt R."/>
        </authorList>
    </citation>
    <scope>NUCLEOTIDE SEQUENCE [LARGE SCALE GENOMIC DNA]</scope>
    <source>
        <strain evidence="1 2">PV</strain>
    </source>
</reference>
<name>A0A2T4GZE0_FUSCU</name>
<dbReference type="PROSITE" id="PS51257">
    <property type="entry name" value="PROKAR_LIPOPROTEIN"/>
    <property type="match status" value="1"/>
</dbReference>
<keyword evidence="2" id="KW-1185">Reference proteome</keyword>
<organism evidence="1 2">
    <name type="scientific">Fusarium culmorum</name>
    <dbReference type="NCBI Taxonomy" id="5516"/>
    <lineage>
        <taxon>Eukaryota</taxon>
        <taxon>Fungi</taxon>
        <taxon>Dikarya</taxon>
        <taxon>Ascomycota</taxon>
        <taxon>Pezizomycotina</taxon>
        <taxon>Sordariomycetes</taxon>
        <taxon>Hypocreomycetidae</taxon>
        <taxon>Hypocreales</taxon>
        <taxon>Nectriaceae</taxon>
        <taxon>Fusarium</taxon>
    </lineage>
</organism>
<accession>A0A2T4GZE0</accession>
<evidence type="ECO:0000313" key="2">
    <source>
        <dbReference type="Proteomes" id="UP000241587"/>
    </source>
</evidence>
<dbReference type="AlphaFoldDB" id="A0A2T4GZE0"/>
<dbReference type="Proteomes" id="UP000241587">
    <property type="component" value="Unassembled WGS sequence"/>
</dbReference>